<dbReference type="EC" id="4.1.3.38" evidence="6"/>
<name>A0A919BD64_9GAMM</name>
<evidence type="ECO:0000256" key="8">
    <source>
        <dbReference type="ARBA" id="ARBA00054027"/>
    </source>
</evidence>
<evidence type="ECO:0000313" key="14">
    <source>
        <dbReference type="Proteomes" id="UP000623842"/>
    </source>
</evidence>
<dbReference type="InterPro" id="IPR043131">
    <property type="entry name" value="BCAT-like_N"/>
</dbReference>
<gene>
    <name evidence="13" type="ORF">GCM10017161_08530</name>
</gene>
<dbReference type="GO" id="GO:0008696">
    <property type="term" value="F:4-amino-4-deoxychorismate lyase activity"/>
    <property type="evidence" value="ECO:0007669"/>
    <property type="project" value="UniProtKB-EC"/>
</dbReference>
<protein>
    <recommendedName>
        <fullName evidence="9">Aminodeoxychorismate lyase</fullName>
        <ecNumber evidence="6">4.1.3.38</ecNumber>
    </recommendedName>
    <alternativeName>
        <fullName evidence="10">4-amino-4-deoxychorismate lyase</fullName>
    </alternativeName>
</protein>
<dbReference type="PANTHER" id="PTHR42743">
    <property type="entry name" value="AMINO-ACID AMINOTRANSFERASE"/>
    <property type="match status" value="1"/>
</dbReference>
<keyword evidence="14" id="KW-1185">Reference proteome</keyword>
<dbReference type="PANTHER" id="PTHR42743:SF10">
    <property type="entry name" value="D-ALANINE AMINOTRANSFERASE"/>
    <property type="match status" value="1"/>
</dbReference>
<evidence type="ECO:0000256" key="9">
    <source>
        <dbReference type="ARBA" id="ARBA00069174"/>
    </source>
</evidence>
<dbReference type="InterPro" id="IPR050571">
    <property type="entry name" value="Class-IV_PLP-Dep_Aminotrnsfr"/>
</dbReference>
<organism evidence="13 14">
    <name type="scientific">Thalassotalea marina</name>
    <dbReference type="NCBI Taxonomy" id="1673741"/>
    <lineage>
        <taxon>Bacteria</taxon>
        <taxon>Pseudomonadati</taxon>
        <taxon>Pseudomonadota</taxon>
        <taxon>Gammaproteobacteria</taxon>
        <taxon>Alteromonadales</taxon>
        <taxon>Colwelliaceae</taxon>
        <taxon>Thalassotalea</taxon>
    </lineage>
</organism>
<keyword evidence="4" id="KW-0289">Folate biosynthesis</keyword>
<keyword evidence="3 12" id="KW-0663">Pyridoxal phosphate</keyword>
<dbReference type="InterPro" id="IPR036038">
    <property type="entry name" value="Aminotransferase-like"/>
</dbReference>
<comment type="function">
    <text evidence="8">Involved in the biosynthesis of p-aminobenzoate (PABA), a precursor of tetrahydrofolate. Converts 4-amino-4-deoxychorismate into 4-aminobenzoate (PABA) and pyruvate.</text>
</comment>
<evidence type="ECO:0000256" key="3">
    <source>
        <dbReference type="ARBA" id="ARBA00022898"/>
    </source>
</evidence>
<comment type="similarity">
    <text evidence="2 11">Belongs to the class-IV pyridoxal-phosphate-dependent aminotransferase family.</text>
</comment>
<dbReference type="InterPro" id="IPR001544">
    <property type="entry name" value="Aminotrans_IV"/>
</dbReference>
<dbReference type="GO" id="GO:0005829">
    <property type="term" value="C:cytosol"/>
    <property type="evidence" value="ECO:0007669"/>
    <property type="project" value="TreeGrafter"/>
</dbReference>
<dbReference type="SUPFAM" id="SSF56752">
    <property type="entry name" value="D-aminoacid aminotransferase-like PLP-dependent enzymes"/>
    <property type="match status" value="1"/>
</dbReference>
<evidence type="ECO:0000256" key="1">
    <source>
        <dbReference type="ARBA" id="ARBA00001933"/>
    </source>
</evidence>
<dbReference type="Gene3D" id="3.30.470.10">
    <property type="match status" value="1"/>
</dbReference>
<comment type="catalytic activity">
    <reaction evidence="7">
        <text>4-amino-4-deoxychorismate = 4-aminobenzoate + pyruvate + H(+)</text>
        <dbReference type="Rhea" id="RHEA:16201"/>
        <dbReference type="ChEBI" id="CHEBI:15361"/>
        <dbReference type="ChEBI" id="CHEBI:15378"/>
        <dbReference type="ChEBI" id="CHEBI:17836"/>
        <dbReference type="ChEBI" id="CHEBI:58406"/>
        <dbReference type="EC" id="4.1.3.38"/>
    </reaction>
</comment>
<comment type="pathway">
    <text evidence="5">Cofactor biosynthesis; tetrahydrofolate biosynthesis; 4-aminobenzoate from chorismate: step 2/2.</text>
</comment>
<dbReference type="EMBL" id="BNCK01000002">
    <property type="protein sequence ID" value="GHF83527.1"/>
    <property type="molecule type" value="Genomic_DNA"/>
</dbReference>
<evidence type="ECO:0000256" key="10">
    <source>
        <dbReference type="ARBA" id="ARBA00080135"/>
    </source>
</evidence>
<evidence type="ECO:0000313" key="13">
    <source>
        <dbReference type="EMBL" id="GHF83527.1"/>
    </source>
</evidence>
<evidence type="ECO:0000256" key="12">
    <source>
        <dbReference type="RuleBase" id="RU004516"/>
    </source>
</evidence>
<dbReference type="InterPro" id="IPR043132">
    <property type="entry name" value="BCAT-like_C"/>
</dbReference>
<dbReference type="AlphaFoldDB" id="A0A919BD64"/>
<accession>A0A919BD64</accession>
<dbReference type="InterPro" id="IPR018300">
    <property type="entry name" value="Aminotrans_IV_CS"/>
</dbReference>
<sequence>MSTVFLNNEYIPANEAKISPMDRGFLFGEGIYEVIPCYQGQFVGLQPHLKRLFDGLKALEISSPLTTEEWGDLCKKLVSLNEGDNQGIYIQVTRGSAPNRHHAFPKDTVPTIFAFTFEIPAVPMPDKQSVTAYKVSSEQDLRWKRCQIKSTALLGNVLHFQHGVREGNKETILFNQHNELTEASSSNVFIVKDKVIVTPPLDNQILPGVTRHILLNVLREHSDFIIEERVITHQEVLDADEVWLTSSTKEVAPVIKIGEHWVASGQVGDIWLKAQTLFSQYKYLY</sequence>
<evidence type="ECO:0000256" key="5">
    <source>
        <dbReference type="ARBA" id="ARBA00035633"/>
    </source>
</evidence>
<dbReference type="RefSeq" id="WP_189767620.1">
    <property type="nucleotide sequence ID" value="NZ_BNCK01000002.1"/>
</dbReference>
<dbReference type="GO" id="GO:0046656">
    <property type="term" value="P:folic acid biosynthetic process"/>
    <property type="evidence" value="ECO:0007669"/>
    <property type="project" value="UniProtKB-KW"/>
</dbReference>
<evidence type="ECO:0000256" key="7">
    <source>
        <dbReference type="ARBA" id="ARBA00049529"/>
    </source>
</evidence>
<dbReference type="Gene3D" id="3.20.10.10">
    <property type="entry name" value="D-amino Acid Aminotransferase, subunit A, domain 2"/>
    <property type="match status" value="1"/>
</dbReference>
<proteinExistence type="inferred from homology"/>
<dbReference type="GO" id="GO:0008652">
    <property type="term" value="P:amino acid biosynthetic process"/>
    <property type="evidence" value="ECO:0007669"/>
    <property type="project" value="UniProtKB-ARBA"/>
</dbReference>
<evidence type="ECO:0000256" key="2">
    <source>
        <dbReference type="ARBA" id="ARBA00009320"/>
    </source>
</evidence>
<comment type="caution">
    <text evidence="13">The sequence shown here is derived from an EMBL/GenBank/DDBJ whole genome shotgun (WGS) entry which is preliminary data.</text>
</comment>
<dbReference type="Pfam" id="PF01063">
    <property type="entry name" value="Aminotran_4"/>
    <property type="match status" value="1"/>
</dbReference>
<reference evidence="13" key="2">
    <citation type="submission" date="2020-09" db="EMBL/GenBank/DDBJ databases">
        <authorList>
            <person name="Sun Q."/>
            <person name="Kim S."/>
        </authorList>
    </citation>
    <scope>NUCLEOTIDE SEQUENCE</scope>
    <source>
        <strain evidence="13">KCTC 42731</strain>
    </source>
</reference>
<evidence type="ECO:0000256" key="6">
    <source>
        <dbReference type="ARBA" id="ARBA00035676"/>
    </source>
</evidence>
<evidence type="ECO:0000256" key="11">
    <source>
        <dbReference type="RuleBase" id="RU004106"/>
    </source>
</evidence>
<comment type="cofactor">
    <cofactor evidence="1 12">
        <name>pyridoxal 5'-phosphate</name>
        <dbReference type="ChEBI" id="CHEBI:597326"/>
    </cofactor>
</comment>
<dbReference type="PROSITE" id="PS00770">
    <property type="entry name" value="AA_TRANSFER_CLASS_4"/>
    <property type="match status" value="1"/>
</dbReference>
<dbReference type="FunFam" id="3.20.10.10:FF:000002">
    <property type="entry name" value="D-alanine aminotransferase"/>
    <property type="match status" value="1"/>
</dbReference>
<evidence type="ECO:0000256" key="4">
    <source>
        <dbReference type="ARBA" id="ARBA00022909"/>
    </source>
</evidence>
<reference evidence="13" key="1">
    <citation type="journal article" date="2014" name="Int. J. Syst. Evol. Microbiol.">
        <title>Complete genome sequence of Corynebacterium casei LMG S-19264T (=DSM 44701T), isolated from a smear-ripened cheese.</title>
        <authorList>
            <consortium name="US DOE Joint Genome Institute (JGI-PGF)"/>
            <person name="Walter F."/>
            <person name="Albersmeier A."/>
            <person name="Kalinowski J."/>
            <person name="Ruckert C."/>
        </authorList>
    </citation>
    <scope>NUCLEOTIDE SEQUENCE</scope>
    <source>
        <strain evidence="13">KCTC 42731</strain>
    </source>
</reference>
<dbReference type="Proteomes" id="UP000623842">
    <property type="component" value="Unassembled WGS sequence"/>
</dbReference>